<dbReference type="InterPro" id="IPR051962">
    <property type="entry name" value="Cuticlin"/>
</dbReference>
<proteinExistence type="predicted"/>
<evidence type="ECO:0000259" key="9">
    <source>
        <dbReference type="PROSITE" id="PS51034"/>
    </source>
</evidence>
<dbReference type="Gene3D" id="3.40.50.410">
    <property type="entry name" value="von Willebrand factor, type A domain"/>
    <property type="match status" value="1"/>
</dbReference>
<keyword evidence="2" id="KW-0193">Cuticle</keyword>
<dbReference type="Pfam" id="PF25301">
    <property type="entry name" value="CUT_C"/>
    <property type="match status" value="1"/>
</dbReference>
<evidence type="ECO:0000313" key="10">
    <source>
        <dbReference type="EMBL" id="CAJ0596969.1"/>
    </source>
</evidence>
<dbReference type="PROSITE" id="PS51034">
    <property type="entry name" value="ZP_2"/>
    <property type="match status" value="1"/>
</dbReference>
<dbReference type="Pfam" id="PF25057">
    <property type="entry name" value="CUT_N"/>
    <property type="match status" value="1"/>
</dbReference>
<dbReference type="Proteomes" id="UP001176961">
    <property type="component" value="Unassembled WGS sequence"/>
</dbReference>
<dbReference type="PRINTS" id="PR00453">
    <property type="entry name" value="VWFADOMAIN"/>
</dbReference>
<dbReference type="PROSITE" id="PS50234">
    <property type="entry name" value="VWFA"/>
    <property type="match status" value="1"/>
</dbReference>
<evidence type="ECO:0000256" key="3">
    <source>
        <dbReference type="ARBA" id="ARBA00022475"/>
    </source>
</evidence>
<comment type="subcellular location">
    <subcellularLocation>
        <location evidence="1">Cell membrane</location>
        <topology evidence="1">Single-pass type I membrane protein</topology>
    </subcellularLocation>
</comment>
<dbReference type="Pfam" id="PF00092">
    <property type="entry name" value="VWA"/>
    <property type="match status" value="1"/>
</dbReference>
<evidence type="ECO:0008006" key="12">
    <source>
        <dbReference type="Google" id="ProtNLM"/>
    </source>
</evidence>
<dbReference type="AlphaFoldDB" id="A0AA36GRU9"/>
<feature type="domain" description="VWFA" evidence="8">
    <location>
        <begin position="21"/>
        <end position="203"/>
    </location>
</feature>
<name>A0AA36GRU9_CYLNA</name>
<keyword evidence="11" id="KW-1185">Reference proteome</keyword>
<evidence type="ECO:0000256" key="7">
    <source>
        <dbReference type="ARBA" id="ARBA00023136"/>
    </source>
</evidence>
<evidence type="ECO:0000256" key="4">
    <source>
        <dbReference type="ARBA" id="ARBA00022692"/>
    </source>
</evidence>
<dbReference type="CDD" id="cd01450">
    <property type="entry name" value="vWFA_subfamily_ECM"/>
    <property type="match status" value="1"/>
</dbReference>
<dbReference type="PANTHER" id="PTHR22907:SF54">
    <property type="entry name" value="GH04558P"/>
    <property type="match status" value="1"/>
</dbReference>
<dbReference type="InterPro" id="IPR056953">
    <property type="entry name" value="CUT_N"/>
</dbReference>
<dbReference type="GO" id="GO:0005886">
    <property type="term" value="C:plasma membrane"/>
    <property type="evidence" value="ECO:0007669"/>
    <property type="project" value="UniProtKB-SubCell"/>
</dbReference>
<dbReference type="InterPro" id="IPR001507">
    <property type="entry name" value="ZP_dom"/>
</dbReference>
<evidence type="ECO:0000256" key="1">
    <source>
        <dbReference type="ARBA" id="ARBA00004251"/>
    </source>
</evidence>
<dbReference type="InterPro" id="IPR002035">
    <property type="entry name" value="VWF_A"/>
</dbReference>
<reference evidence="10" key="1">
    <citation type="submission" date="2023-07" db="EMBL/GenBank/DDBJ databases">
        <authorList>
            <consortium name="CYATHOMIX"/>
        </authorList>
    </citation>
    <scope>NUCLEOTIDE SEQUENCE</scope>
    <source>
        <strain evidence="10">N/A</strain>
    </source>
</reference>
<dbReference type="SUPFAM" id="SSF53300">
    <property type="entry name" value="vWA-like"/>
    <property type="match status" value="1"/>
</dbReference>
<keyword evidence="3" id="KW-1003">Cell membrane</keyword>
<evidence type="ECO:0000256" key="2">
    <source>
        <dbReference type="ARBA" id="ARBA00022460"/>
    </source>
</evidence>
<organism evidence="10 11">
    <name type="scientific">Cylicocyclus nassatus</name>
    <name type="common">Nematode worm</name>
    <dbReference type="NCBI Taxonomy" id="53992"/>
    <lineage>
        <taxon>Eukaryota</taxon>
        <taxon>Metazoa</taxon>
        <taxon>Ecdysozoa</taxon>
        <taxon>Nematoda</taxon>
        <taxon>Chromadorea</taxon>
        <taxon>Rhabditida</taxon>
        <taxon>Rhabditina</taxon>
        <taxon>Rhabditomorpha</taxon>
        <taxon>Strongyloidea</taxon>
        <taxon>Strongylidae</taxon>
        <taxon>Cylicocyclus</taxon>
    </lineage>
</organism>
<evidence type="ECO:0000256" key="6">
    <source>
        <dbReference type="ARBA" id="ARBA00022989"/>
    </source>
</evidence>
<evidence type="ECO:0000313" key="11">
    <source>
        <dbReference type="Proteomes" id="UP001176961"/>
    </source>
</evidence>
<protein>
    <recommendedName>
        <fullName evidence="12">VWFA domain-containing protein</fullName>
    </recommendedName>
</protein>
<evidence type="ECO:0000259" key="8">
    <source>
        <dbReference type="PROSITE" id="PS50234"/>
    </source>
</evidence>
<dbReference type="InterPro" id="IPR036465">
    <property type="entry name" value="vWFA_dom_sf"/>
</dbReference>
<dbReference type="InterPro" id="IPR057475">
    <property type="entry name" value="CUT_C"/>
</dbReference>
<keyword evidence="4" id="KW-0812">Transmembrane</keyword>
<comment type="caution">
    <text evidence="10">The sequence shown here is derived from an EMBL/GenBank/DDBJ whole genome shotgun (WGS) entry which is preliminary data.</text>
</comment>
<dbReference type="EMBL" id="CATQJL010000223">
    <property type="protein sequence ID" value="CAJ0596969.1"/>
    <property type="molecule type" value="Genomic_DNA"/>
</dbReference>
<keyword evidence="5" id="KW-0732">Signal</keyword>
<gene>
    <name evidence="10" type="ORF">CYNAS_LOCUS8952</name>
</gene>
<sequence>MTTETTDGCPPICRPVALRLNVVFLLDGSGSVSGATFDMQMKMLNKITNMMDIGKNDSQIAVLQYAGYTKLEIDFNENQDPDKLLNSLRNIRHMSGTTKTGKAMFKALELFEKAKQTNGQDALKVAVIVTDGHSNDNPLPAAKALRDAGKVFRQTDVVGVTILTLGIGDHINRDEIVRISGKDELAFQELHREMSLRNFISGFKNLSQGEHCDYARGSNGVQITCGPDYIQAEVSTTKRLEGRFYFGGFHADPDCFASDNSIKLDLQHEYYNAKIKSPFGKCGLVKSYQSSTDFVISGRVLLQFDGHFASARDPSFEIRCFYNESVKASKGFAQAESDVQDQSLVNEEKIAADSTKHTKCRYEVIPQTPTCSTAGINVGTQLLHRWTCDHAHKRFFVHSCVIMDPTSQRSRLILDSQGCTLDKSVISNILYFNNGTATSVGNAVRFADSPVTRYSCHLRLFKRQDELSSIKNRCRNKRQVNFEHNSDPGFVELAEESLAYHDEMEKLLPDLGEVILDLAKERMSTVTTTTQQSKTFPLRSITSFFPYGGIDVPLTSKSVTIVKTEQAKNHYRQALRLRTKAPKSISAHTGRSSLRELNVVGDDARHAGSFLESHPMRQVTSTAELTNKKEQIAINVANRTKRTRMIRRIRTSAAPHITTITVRPASVQEKRTQENAKGDTHVEEVVVTSELLVVRLPHQNFVSGCLEGSQCSK</sequence>
<dbReference type="SMART" id="SM00327">
    <property type="entry name" value="VWA"/>
    <property type="match status" value="1"/>
</dbReference>
<accession>A0AA36GRU9</accession>
<keyword evidence="7" id="KW-0472">Membrane</keyword>
<dbReference type="PANTHER" id="PTHR22907">
    <property type="entry name" value="GH04558P"/>
    <property type="match status" value="1"/>
</dbReference>
<evidence type="ECO:0000256" key="5">
    <source>
        <dbReference type="ARBA" id="ARBA00022729"/>
    </source>
</evidence>
<dbReference type="GO" id="GO:0042302">
    <property type="term" value="F:structural constituent of cuticle"/>
    <property type="evidence" value="ECO:0007669"/>
    <property type="project" value="UniProtKB-KW"/>
</dbReference>
<feature type="domain" description="ZP" evidence="9">
    <location>
        <begin position="224"/>
        <end position="481"/>
    </location>
</feature>
<keyword evidence="6" id="KW-1133">Transmembrane helix</keyword>
<dbReference type="SMART" id="SM00241">
    <property type="entry name" value="ZP"/>
    <property type="match status" value="1"/>
</dbReference>